<evidence type="ECO:0000313" key="2">
    <source>
        <dbReference type="EMBL" id="KAK7337498.1"/>
    </source>
</evidence>
<proteinExistence type="predicted"/>
<reference evidence="2 3" key="1">
    <citation type="submission" date="2024-01" db="EMBL/GenBank/DDBJ databases">
        <title>The genomes of 5 underutilized Papilionoideae crops provide insights into root nodulation and disease resistanc.</title>
        <authorList>
            <person name="Jiang F."/>
        </authorList>
    </citation>
    <scope>NUCLEOTIDE SEQUENCE [LARGE SCALE GENOMIC DNA]</scope>
    <source>
        <strain evidence="2">LVBAO_FW01</strain>
        <tissue evidence="2">Leaves</tissue>
    </source>
</reference>
<evidence type="ECO:0000313" key="3">
    <source>
        <dbReference type="Proteomes" id="UP001367508"/>
    </source>
</evidence>
<dbReference type="EMBL" id="JAYMYQ010000004">
    <property type="protein sequence ID" value="KAK7337498.1"/>
    <property type="molecule type" value="Genomic_DNA"/>
</dbReference>
<evidence type="ECO:0000256" key="1">
    <source>
        <dbReference type="SAM" id="MobiDB-lite"/>
    </source>
</evidence>
<protein>
    <submittedName>
        <fullName evidence="2">Uncharacterized protein</fullName>
    </submittedName>
</protein>
<feature type="region of interest" description="Disordered" evidence="1">
    <location>
        <begin position="98"/>
        <end position="162"/>
    </location>
</feature>
<comment type="caution">
    <text evidence="2">The sequence shown here is derived from an EMBL/GenBank/DDBJ whole genome shotgun (WGS) entry which is preliminary data.</text>
</comment>
<keyword evidence="3" id="KW-1185">Reference proteome</keyword>
<dbReference type="AlphaFoldDB" id="A0AAN9LNR9"/>
<name>A0AAN9LNR9_CANGL</name>
<accession>A0AAN9LNR9</accession>
<sequence>MNAMDILEFPGHVFIFDVATSSAATCVFKRELRLRYSAGQVPLEQTTLFSNAPGNHVTLYSIYIVTGETKGAKPKEASSGKNWKAQDHLTKVNLNLDTQKQKRLQAVKPPKSVDTESKSNKARRLTSTGLERQPKSDHVEVAAQGPIVGDGVDELKNGTLQY</sequence>
<organism evidence="2 3">
    <name type="scientific">Canavalia gladiata</name>
    <name type="common">Sword bean</name>
    <name type="synonym">Dolichos gladiatus</name>
    <dbReference type="NCBI Taxonomy" id="3824"/>
    <lineage>
        <taxon>Eukaryota</taxon>
        <taxon>Viridiplantae</taxon>
        <taxon>Streptophyta</taxon>
        <taxon>Embryophyta</taxon>
        <taxon>Tracheophyta</taxon>
        <taxon>Spermatophyta</taxon>
        <taxon>Magnoliopsida</taxon>
        <taxon>eudicotyledons</taxon>
        <taxon>Gunneridae</taxon>
        <taxon>Pentapetalae</taxon>
        <taxon>rosids</taxon>
        <taxon>fabids</taxon>
        <taxon>Fabales</taxon>
        <taxon>Fabaceae</taxon>
        <taxon>Papilionoideae</taxon>
        <taxon>50 kb inversion clade</taxon>
        <taxon>NPAAA clade</taxon>
        <taxon>indigoferoid/millettioid clade</taxon>
        <taxon>Phaseoleae</taxon>
        <taxon>Canavalia</taxon>
    </lineage>
</organism>
<gene>
    <name evidence="2" type="ORF">VNO77_18077</name>
</gene>
<dbReference type="Proteomes" id="UP001367508">
    <property type="component" value="Unassembled WGS sequence"/>
</dbReference>